<feature type="signal peptide" evidence="2">
    <location>
        <begin position="1"/>
        <end position="26"/>
    </location>
</feature>
<organism evidence="4 5">
    <name type="scientific">Anaerobaca lacustris</name>
    <dbReference type="NCBI Taxonomy" id="3044600"/>
    <lineage>
        <taxon>Bacteria</taxon>
        <taxon>Pseudomonadati</taxon>
        <taxon>Planctomycetota</taxon>
        <taxon>Phycisphaerae</taxon>
        <taxon>Sedimentisphaerales</taxon>
        <taxon>Anaerobacaceae</taxon>
        <taxon>Anaerobaca</taxon>
    </lineage>
</organism>
<dbReference type="EMBL" id="JASCXX010000002">
    <property type="protein sequence ID" value="MDI6447757.1"/>
    <property type="molecule type" value="Genomic_DNA"/>
</dbReference>
<dbReference type="SMART" id="SM00754">
    <property type="entry name" value="CHRD"/>
    <property type="match status" value="2"/>
</dbReference>
<dbReference type="PANTHER" id="PTHR19328">
    <property type="entry name" value="HEDGEHOG-INTERACTING PROTEIN"/>
    <property type="match status" value="1"/>
</dbReference>
<accession>A0AAW6TQ29</accession>
<feature type="region of interest" description="Disordered" evidence="1">
    <location>
        <begin position="372"/>
        <end position="392"/>
    </location>
</feature>
<keyword evidence="2" id="KW-0732">Signal</keyword>
<proteinExistence type="predicted"/>
<name>A0AAW6TQ29_9BACT</name>
<evidence type="ECO:0000256" key="1">
    <source>
        <dbReference type="SAM" id="MobiDB-lite"/>
    </source>
</evidence>
<evidence type="ECO:0000313" key="5">
    <source>
        <dbReference type="Proteomes" id="UP001431776"/>
    </source>
</evidence>
<evidence type="ECO:0000256" key="2">
    <source>
        <dbReference type="SAM" id="SignalP"/>
    </source>
</evidence>
<dbReference type="Pfam" id="PF07452">
    <property type="entry name" value="CHRD"/>
    <property type="match status" value="2"/>
</dbReference>
<evidence type="ECO:0000313" key="4">
    <source>
        <dbReference type="EMBL" id="MDI6447757.1"/>
    </source>
</evidence>
<sequence>MNAVGIARKVCLLVAATALVPTLAPAQSLHVAWTFGDVGLESYRLDAFAPDNVGFPPLGSEDPTLPLELGRRYQVTITDYTFHPFEVIAKGPSASQDTVLLSMTVPGPFESDPEVAWTDDGRGTVAFTLTEALYRAMAEGGRNPGYRCRTHPTTMRGDFTVAGLPIGERIAPSPVRVALEPVASGLTAPLLLVPDPSVPARLYVVDQTGQIHTVEDGVLAATPLLDVSDLLVPLRTNFDERGLLGLAFHPGYADADSPGSGLFYTYTSEPLHGPADFTVDRPAEEMDHQSVIREWQAGAYGQPIDPTVSREVLRIDQPQFNHDGGHIEFGPDGYLYIALGDGGGANDTSPGHGPEGNGQNIHTILGSIVRIDPLDPDRTPDSPDATSANGAYRVPADNPFVGGDGVDEIYAYGLRNPYRFSFDRRSGALIVADVGQRFIEEINFVQKGGNYGWNRKEGSFLFDPAGVNVGLPLDDPTLIDPVAQYDHDDGIAVIGGYAYYGTEIPELWGHYLFGDWSLSFSTPSGRLFEADLFTGRIQYLQVASVGDPLGLFVKGFGQDAEGEVYLLGNTDGGPTGETGVVLKIVAAPTEFTADLSAEPAGADVTATGQARFTLDPNAAVMSYQLDVDGIVDVTQAHIHVANEPGGDGPPAVWLYPSAPPTALIPGEFSGRLGEGAITDADFVGPLAGMTMDALLTAIREGRAYVNVHTIAFPGGAIRGAVEAVRAAPPIGAVLTGAGDGTDSTATGLTLLRWSAEDTLSYELKVQALENVTQAHIHVANEPGGDGPPAVWLYPSAPPAALIPGTFTGRLGAGDITDADLVGPLAGMTVADLLSAIEEGRAYVNVHTERFPAGEIRGPLE</sequence>
<dbReference type="RefSeq" id="WP_349243169.1">
    <property type="nucleotide sequence ID" value="NZ_JASCXX010000002.1"/>
</dbReference>
<feature type="compositionally biased region" description="Basic and acidic residues" evidence="1">
    <location>
        <begin position="372"/>
        <end position="381"/>
    </location>
</feature>
<dbReference type="PROSITE" id="PS50933">
    <property type="entry name" value="CHRD"/>
    <property type="match status" value="1"/>
</dbReference>
<dbReference type="PANTHER" id="PTHR19328:SF75">
    <property type="entry name" value="ALDOSE SUGAR DEHYDROGENASE YLII"/>
    <property type="match status" value="1"/>
</dbReference>
<dbReference type="InterPro" id="IPR012938">
    <property type="entry name" value="Glc/Sorbosone_DH"/>
</dbReference>
<reference evidence="4" key="1">
    <citation type="submission" date="2023-05" db="EMBL/GenBank/DDBJ databases">
        <title>Anaerotaeda fermentans gen. nov., sp. nov., a novel anaerobic planctomycete of the new family within the order Sedimentisphaerales isolated from Taman Peninsula, Russia.</title>
        <authorList>
            <person name="Khomyakova M.A."/>
            <person name="Merkel A.Y."/>
            <person name="Slobodkin A.I."/>
        </authorList>
    </citation>
    <scope>NUCLEOTIDE SEQUENCE</scope>
    <source>
        <strain evidence="4">M17dextr</strain>
    </source>
</reference>
<dbReference type="InterPro" id="IPR011042">
    <property type="entry name" value="6-blade_b-propeller_TolB-like"/>
</dbReference>
<dbReference type="InterPro" id="IPR011041">
    <property type="entry name" value="Quinoprot_gluc/sorb_DH_b-prop"/>
</dbReference>
<keyword evidence="5" id="KW-1185">Reference proteome</keyword>
<evidence type="ECO:0000259" key="3">
    <source>
        <dbReference type="PROSITE" id="PS50933"/>
    </source>
</evidence>
<dbReference type="Pfam" id="PF07995">
    <property type="entry name" value="GSDH"/>
    <property type="match status" value="1"/>
</dbReference>
<feature type="chain" id="PRO_5043453971" evidence="2">
    <location>
        <begin position="27"/>
        <end position="860"/>
    </location>
</feature>
<feature type="domain" description="CHRD" evidence="3">
    <location>
        <begin position="587"/>
        <end position="726"/>
    </location>
</feature>
<dbReference type="Proteomes" id="UP001431776">
    <property type="component" value="Unassembled WGS sequence"/>
</dbReference>
<protein>
    <submittedName>
        <fullName evidence="4">CHRD domain-containing protein</fullName>
    </submittedName>
</protein>
<gene>
    <name evidence="4" type="ORF">QJ522_01780</name>
</gene>
<dbReference type="Gene3D" id="2.120.10.30">
    <property type="entry name" value="TolB, C-terminal domain"/>
    <property type="match status" value="1"/>
</dbReference>
<dbReference type="SUPFAM" id="SSF50952">
    <property type="entry name" value="Soluble quinoprotein glucose dehydrogenase"/>
    <property type="match status" value="1"/>
</dbReference>
<dbReference type="AlphaFoldDB" id="A0AAW6TQ29"/>
<comment type="caution">
    <text evidence="4">The sequence shown here is derived from an EMBL/GenBank/DDBJ whole genome shotgun (WGS) entry which is preliminary data.</text>
</comment>
<dbReference type="InterPro" id="IPR010895">
    <property type="entry name" value="CHRD"/>
</dbReference>